<comment type="caution">
    <text evidence="2">The sequence shown here is derived from an EMBL/GenBank/DDBJ whole genome shotgun (WGS) entry which is preliminary data.</text>
</comment>
<proteinExistence type="predicted"/>
<dbReference type="EMBL" id="BGPR01065736">
    <property type="protein sequence ID" value="GBO40490.1"/>
    <property type="molecule type" value="Genomic_DNA"/>
</dbReference>
<evidence type="ECO:0000313" key="3">
    <source>
        <dbReference type="Proteomes" id="UP000499080"/>
    </source>
</evidence>
<gene>
    <name evidence="2" type="ORF">AVEN_239924_1</name>
</gene>
<evidence type="ECO:0000313" key="2">
    <source>
        <dbReference type="EMBL" id="GBO40490.1"/>
    </source>
</evidence>
<sequence>MTRRYKRGATVLSGAKRRTHDHWMDNEKLGFNPTRQPLHSSTSSLDAPRAHCSVADDDAGHQECIRVCLLHSTICLNTVSAQLYSKHLRLTCDCIGPG</sequence>
<feature type="region of interest" description="Disordered" evidence="1">
    <location>
        <begin position="23"/>
        <end position="46"/>
    </location>
</feature>
<reference evidence="2 3" key="1">
    <citation type="journal article" date="2019" name="Sci. Rep.">
        <title>Orb-weaving spider Araneus ventricosus genome elucidates the spidroin gene catalogue.</title>
        <authorList>
            <person name="Kono N."/>
            <person name="Nakamura H."/>
            <person name="Ohtoshi R."/>
            <person name="Moran D.A.P."/>
            <person name="Shinohara A."/>
            <person name="Yoshida Y."/>
            <person name="Fujiwara M."/>
            <person name="Mori M."/>
            <person name="Tomita M."/>
            <person name="Arakawa K."/>
        </authorList>
    </citation>
    <scope>NUCLEOTIDE SEQUENCE [LARGE SCALE GENOMIC DNA]</scope>
</reference>
<dbReference type="Proteomes" id="UP000499080">
    <property type="component" value="Unassembled WGS sequence"/>
</dbReference>
<organism evidence="2 3">
    <name type="scientific">Araneus ventricosus</name>
    <name type="common">Orbweaver spider</name>
    <name type="synonym">Epeira ventricosa</name>
    <dbReference type="NCBI Taxonomy" id="182803"/>
    <lineage>
        <taxon>Eukaryota</taxon>
        <taxon>Metazoa</taxon>
        <taxon>Ecdysozoa</taxon>
        <taxon>Arthropoda</taxon>
        <taxon>Chelicerata</taxon>
        <taxon>Arachnida</taxon>
        <taxon>Araneae</taxon>
        <taxon>Araneomorphae</taxon>
        <taxon>Entelegynae</taxon>
        <taxon>Araneoidea</taxon>
        <taxon>Araneidae</taxon>
        <taxon>Araneus</taxon>
    </lineage>
</organism>
<keyword evidence="3" id="KW-1185">Reference proteome</keyword>
<evidence type="ECO:0000256" key="1">
    <source>
        <dbReference type="SAM" id="MobiDB-lite"/>
    </source>
</evidence>
<accession>A0A4Y2WVK9</accession>
<protein>
    <submittedName>
        <fullName evidence="2">Uncharacterized protein</fullName>
    </submittedName>
</protein>
<dbReference type="AlphaFoldDB" id="A0A4Y2WVK9"/>
<feature type="compositionally biased region" description="Polar residues" evidence="1">
    <location>
        <begin position="33"/>
        <end position="45"/>
    </location>
</feature>
<name>A0A4Y2WVK9_ARAVE</name>